<keyword evidence="1" id="KW-1133">Transmembrane helix</keyword>
<comment type="caution">
    <text evidence="2">The sequence shown here is derived from an EMBL/GenBank/DDBJ whole genome shotgun (WGS) entry which is preliminary data.</text>
</comment>
<keyword evidence="1" id="KW-0472">Membrane</keyword>
<dbReference type="Proteomes" id="UP001596292">
    <property type="component" value="Unassembled WGS sequence"/>
</dbReference>
<proteinExistence type="predicted"/>
<evidence type="ECO:0000313" key="2">
    <source>
        <dbReference type="EMBL" id="MFC6792220.1"/>
    </source>
</evidence>
<keyword evidence="3" id="KW-1185">Reference proteome</keyword>
<keyword evidence="1" id="KW-0812">Transmembrane</keyword>
<feature type="transmembrane region" description="Helical" evidence="1">
    <location>
        <begin position="183"/>
        <end position="208"/>
    </location>
</feature>
<evidence type="ECO:0000256" key="1">
    <source>
        <dbReference type="SAM" id="Phobius"/>
    </source>
</evidence>
<dbReference type="RefSeq" id="WP_378973885.1">
    <property type="nucleotide sequence ID" value="NZ_JBHSWN010000001.1"/>
</dbReference>
<organism evidence="2 3">
    <name type="scientific">Methylobacterium komagatae</name>
    <dbReference type="NCBI Taxonomy" id="374425"/>
    <lineage>
        <taxon>Bacteria</taxon>
        <taxon>Pseudomonadati</taxon>
        <taxon>Pseudomonadota</taxon>
        <taxon>Alphaproteobacteria</taxon>
        <taxon>Hyphomicrobiales</taxon>
        <taxon>Methylobacteriaceae</taxon>
        <taxon>Methylobacterium</taxon>
    </lineage>
</organism>
<dbReference type="EMBL" id="JBHSWN010000001">
    <property type="protein sequence ID" value="MFC6792220.1"/>
    <property type="molecule type" value="Genomic_DNA"/>
</dbReference>
<name>A0ABW2BPZ5_9HYPH</name>
<evidence type="ECO:0000313" key="3">
    <source>
        <dbReference type="Proteomes" id="UP001596292"/>
    </source>
</evidence>
<accession>A0ABW2BPZ5</accession>
<protein>
    <submittedName>
        <fullName evidence="2">Uncharacterized protein</fullName>
    </submittedName>
</protein>
<reference evidence="3" key="1">
    <citation type="journal article" date="2019" name="Int. J. Syst. Evol. Microbiol.">
        <title>The Global Catalogue of Microorganisms (GCM) 10K type strain sequencing project: providing services to taxonomists for standard genome sequencing and annotation.</title>
        <authorList>
            <consortium name="The Broad Institute Genomics Platform"/>
            <consortium name="The Broad Institute Genome Sequencing Center for Infectious Disease"/>
            <person name="Wu L."/>
            <person name="Ma J."/>
        </authorList>
    </citation>
    <scope>NUCLEOTIDE SEQUENCE [LARGE SCALE GENOMIC DNA]</scope>
    <source>
        <strain evidence="3">CCUG 48316</strain>
    </source>
</reference>
<gene>
    <name evidence="2" type="ORF">ACFQE0_23215</name>
</gene>
<sequence length="212" mass="24510">MNILEFDNRLEAILVRWDNVEASIKSAELFQGKVTVPAINELRYAGRQIIRAISQSRNLADRDVYDKALYNAEQCLTNADHDIADSLVMFIGRRIDDLNARFGGLSIERAYPPYRELRSAIRECQKKIEQARKDSEKRHELYESLKKNYLPRLMAGYKDLFDAELFMAVEVEKYKSEITKQKLTIYTLAGALLLASVLALTLVAYIFYIKFQ</sequence>